<feature type="compositionally biased region" description="Basic and acidic residues" evidence="1">
    <location>
        <begin position="61"/>
        <end position="76"/>
    </location>
</feature>
<dbReference type="AlphaFoldDB" id="A0A834FP27"/>
<evidence type="ECO:0000313" key="3">
    <source>
        <dbReference type="Proteomes" id="UP000646548"/>
    </source>
</evidence>
<feature type="region of interest" description="Disordered" evidence="1">
    <location>
        <begin position="54"/>
        <end position="124"/>
    </location>
</feature>
<evidence type="ECO:0000313" key="2">
    <source>
        <dbReference type="EMBL" id="KAF6737765.1"/>
    </source>
</evidence>
<protein>
    <submittedName>
        <fullName evidence="2">Uncharacterized protein</fullName>
    </submittedName>
</protein>
<reference evidence="2" key="1">
    <citation type="journal article" name="BMC Genomics">
        <title>Long-read sequencing and de novo genome assembly of marine medaka (Oryzias melastigma).</title>
        <authorList>
            <person name="Liang P."/>
            <person name="Saqib H.S.A."/>
            <person name="Ni X."/>
            <person name="Shen Y."/>
        </authorList>
    </citation>
    <scope>NUCLEOTIDE SEQUENCE</scope>
    <source>
        <strain evidence="2">Bigg-433</strain>
    </source>
</reference>
<sequence>MRPSCFKKRNSFVRLSVCALQTDGSVTGGVKERPERQLDVSVCQWELSERGAHQRCAHTSTAEEKKKKKEEKERALEPSWNQIRGGSFGKERRGVRGAAGGPAFGGGGRLGGAQTGARRCATGADGAKTPQFALCVAAP</sequence>
<comment type="caution">
    <text evidence="2">The sequence shown here is derived from an EMBL/GenBank/DDBJ whole genome shotgun (WGS) entry which is preliminary data.</text>
</comment>
<organism evidence="2 3">
    <name type="scientific">Oryzias melastigma</name>
    <name type="common">Marine medaka</name>
    <dbReference type="NCBI Taxonomy" id="30732"/>
    <lineage>
        <taxon>Eukaryota</taxon>
        <taxon>Metazoa</taxon>
        <taxon>Chordata</taxon>
        <taxon>Craniata</taxon>
        <taxon>Vertebrata</taxon>
        <taxon>Euteleostomi</taxon>
        <taxon>Actinopterygii</taxon>
        <taxon>Neopterygii</taxon>
        <taxon>Teleostei</taxon>
        <taxon>Neoteleostei</taxon>
        <taxon>Acanthomorphata</taxon>
        <taxon>Ovalentaria</taxon>
        <taxon>Atherinomorphae</taxon>
        <taxon>Beloniformes</taxon>
        <taxon>Adrianichthyidae</taxon>
        <taxon>Oryziinae</taxon>
        <taxon>Oryzias</taxon>
    </lineage>
</organism>
<proteinExistence type="predicted"/>
<evidence type="ECO:0000256" key="1">
    <source>
        <dbReference type="SAM" id="MobiDB-lite"/>
    </source>
</evidence>
<accession>A0A834FP27</accession>
<name>A0A834FP27_ORYME</name>
<dbReference type="EMBL" id="WKFB01000044">
    <property type="protein sequence ID" value="KAF6737765.1"/>
    <property type="molecule type" value="Genomic_DNA"/>
</dbReference>
<dbReference type="Proteomes" id="UP000646548">
    <property type="component" value="Unassembled WGS sequence"/>
</dbReference>
<feature type="compositionally biased region" description="Gly residues" evidence="1">
    <location>
        <begin position="97"/>
        <end position="114"/>
    </location>
</feature>
<gene>
    <name evidence="2" type="ORF">FQA47_023497</name>
</gene>